<dbReference type="Proteomes" id="UP000064967">
    <property type="component" value="Chromosome"/>
</dbReference>
<accession>A0A0K1PUG3</accession>
<dbReference type="KEGG" id="llu:AKJ09_03839"/>
<proteinExistence type="predicted"/>
<dbReference type="OrthoDB" id="5521872at2"/>
<evidence type="ECO:0000313" key="1">
    <source>
        <dbReference type="EMBL" id="AKU97175.1"/>
    </source>
</evidence>
<dbReference type="EMBL" id="CP012333">
    <property type="protein sequence ID" value="AKU97175.1"/>
    <property type="molecule type" value="Genomic_DNA"/>
</dbReference>
<dbReference type="RefSeq" id="WP_146648354.1">
    <property type="nucleotide sequence ID" value="NZ_CP012333.1"/>
</dbReference>
<organism evidence="1 2">
    <name type="scientific">Labilithrix luteola</name>
    <dbReference type="NCBI Taxonomy" id="1391654"/>
    <lineage>
        <taxon>Bacteria</taxon>
        <taxon>Pseudomonadati</taxon>
        <taxon>Myxococcota</taxon>
        <taxon>Polyangia</taxon>
        <taxon>Polyangiales</taxon>
        <taxon>Labilitrichaceae</taxon>
        <taxon>Labilithrix</taxon>
    </lineage>
</organism>
<protein>
    <submittedName>
        <fullName evidence="1">Uncharacterized protein</fullName>
    </submittedName>
</protein>
<reference evidence="1 2" key="1">
    <citation type="submission" date="2015-08" db="EMBL/GenBank/DDBJ databases">
        <authorList>
            <person name="Babu N.S."/>
            <person name="Beckwith C.J."/>
            <person name="Beseler K.G."/>
            <person name="Brison A."/>
            <person name="Carone J.V."/>
            <person name="Caskin T.P."/>
            <person name="Diamond M."/>
            <person name="Durham M.E."/>
            <person name="Foxe J.M."/>
            <person name="Go M."/>
            <person name="Henderson B.A."/>
            <person name="Jones I.B."/>
            <person name="McGettigan J.A."/>
            <person name="Micheletti S.J."/>
            <person name="Nasrallah M.E."/>
            <person name="Ortiz D."/>
            <person name="Piller C.R."/>
            <person name="Privatt S.R."/>
            <person name="Schneider S.L."/>
            <person name="Sharp S."/>
            <person name="Smith T.C."/>
            <person name="Stanton J.D."/>
            <person name="Ullery H.E."/>
            <person name="Wilson R.J."/>
            <person name="Serrano M.G."/>
            <person name="Buck G."/>
            <person name="Lee V."/>
            <person name="Wang Y."/>
            <person name="Carvalho R."/>
            <person name="Voegtly L."/>
            <person name="Shi R."/>
            <person name="Duckworth R."/>
            <person name="Johnson A."/>
            <person name="Loviza R."/>
            <person name="Walstead R."/>
            <person name="Shah Z."/>
            <person name="Kiflezghi M."/>
            <person name="Wade K."/>
            <person name="Ball S.L."/>
            <person name="Bradley K.W."/>
            <person name="Asai D.J."/>
            <person name="Bowman C.A."/>
            <person name="Russell D.A."/>
            <person name="Pope W.H."/>
            <person name="Jacobs-Sera D."/>
            <person name="Hendrix R.W."/>
            <person name="Hatfull G.F."/>
        </authorList>
    </citation>
    <scope>NUCLEOTIDE SEQUENCE [LARGE SCALE GENOMIC DNA]</scope>
    <source>
        <strain evidence="1 2">DSM 27648</strain>
    </source>
</reference>
<sequence length="90" mass="10315">MSIEALYESRTGRETTKLCDELPDECERARLISDITRLLREPHMPETTRTAGLTLIGWLARRMPGETAHAIGVIEARQSEQRLRTARKPR</sequence>
<keyword evidence="2" id="KW-1185">Reference proteome</keyword>
<gene>
    <name evidence="1" type="ORF">AKJ09_03839</name>
</gene>
<evidence type="ECO:0000313" key="2">
    <source>
        <dbReference type="Proteomes" id="UP000064967"/>
    </source>
</evidence>
<dbReference type="STRING" id="1391654.AKJ09_03839"/>
<dbReference type="AlphaFoldDB" id="A0A0K1PUG3"/>
<dbReference type="PATRIC" id="fig|1391654.3.peg.3894"/>
<name>A0A0K1PUG3_9BACT</name>